<dbReference type="EMBL" id="MK994515">
    <property type="protein sequence ID" value="QDB71159.1"/>
    <property type="molecule type" value="Genomic_DNA"/>
</dbReference>
<gene>
    <name evidence="1" type="ORF">CPT_Moabite_129</name>
</gene>
<reference evidence="2" key="1">
    <citation type="submission" date="2019-05" db="EMBL/GenBank/DDBJ databases">
        <title>Complete Genome Sequence of Serratia marcescens Myophage Moabite.</title>
        <authorList>
            <person name="Price L."/>
            <person name="Rohren M."/>
            <person name="Newkirk H."/>
            <person name="Liu M."/>
            <person name="Ramsey J."/>
        </authorList>
    </citation>
    <scope>NUCLEOTIDE SEQUENCE [LARGE SCALE GENOMIC DNA]</scope>
</reference>
<organism evidence="1 2">
    <name type="scientific">Serratia phage Moabite</name>
    <dbReference type="NCBI Taxonomy" id="2587814"/>
    <lineage>
        <taxon>Viruses</taxon>
        <taxon>Duplodnaviria</taxon>
        <taxon>Heunggongvirae</taxon>
        <taxon>Uroviricota</taxon>
        <taxon>Caudoviricetes</taxon>
        <taxon>Chimalliviridae</taxon>
        <taxon>Moabitevirus</taxon>
        <taxon>Moabitevirus moabite</taxon>
    </lineage>
</organism>
<name>A0A4Y5TQC6_9CAUD</name>
<evidence type="ECO:0000313" key="1">
    <source>
        <dbReference type="EMBL" id="QDB71159.1"/>
    </source>
</evidence>
<keyword evidence="2" id="KW-1185">Reference proteome</keyword>
<proteinExistence type="predicted"/>
<accession>A0A4Y5TQC6</accession>
<dbReference type="Proteomes" id="UP000319063">
    <property type="component" value="Segment"/>
</dbReference>
<evidence type="ECO:0000313" key="2">
    <source>
        <dbReference type="Proteomes" id="UP000319063"/>
    </source>
</evidence>
<protein>
    <submittedName>
        <fullName evidence="1">Uncharacterized protein</fullName>
    </submittedName>
</protein>
<sequence>MTLKKSTWRTNSTILNPKRLDVLNKELEASQVTIEVRVVNLLNHPVMVKENTGNRHVVNPKNVPAAGRCIAISVVFSYANSLVKINADHDYSEEYIHDVLERYKGFASVHVDDTDVFNRFNRNYSRLVMAFDERNLKSLGNLLEIAEWGISIDCSRDAATRTLESEFIEAHLPNVKPDNDCRYSGVCVTLNDPDNRLPRAFYRIGSEVFEIDLDRTAGCEPGVELAAWNIMMPSMVPMEETRMKFSIDEALSGENPLGLKVFTSLEEAYASPENELKRVKDEVAKEKVKQRDDKRTSVREEKLKFGHGILKIFNEAVKTTLPILVSWGAKLFGIFKRSSSIMALI</sequence>